<gene>
    <name evidence="2" type="ORF">K491DRAFT_714220</name>
</gene>
<dbReference type="Proteomes" id="UP000799324">
    <property type="component" value="Unassembled WGS sequence"/>
</dbReference>
<evidence type="ECO:0000313" key="3">
    <source>
        <dbReference type="Proteomes" id="UP000799324"/>
    </source>
</evidence>
<dbReference type="EMBL" id="MU004322">
    <property type="protein sequence ID" value="KAF2657757.1"/>
    <property type="molecule type" value="Genomic_DNA"/>
</dbReference>
<feature type="signal peptide" evidence="1">
    <location>
        <begin position="1"/>
        <end position="19"/>
    </location>
</feature>
<dbReference type="AlphaFoldDB" id="A0A6A6TES6"/>
<evidence type="ECO:0000256" key="1">
    <source>
        <dbReference type="SAM" id="SignalP"/>
    </source>
</evidence>
<evidence type="ECO:0000313" key="2">
    <source>
        <dbReference type="EMBL" id="KAF2657757.1"/>
    </source>
</evidence>
<name>A0A6A6TES6_9PLEO</name>
<sequence length="116" mass="12656">MKLTKLFTPLLAPLTLTLAHPNALAADTTDASVTDDFVRPCTYPCGSSWCHCDYNTLNAKCTPTGCASEVGKDCNDCSRYMIACDIAKLDDCKGHLCTEGPNQCYNGFCKHSTWCF</sequence>
<keyword evidence="3" id="KW-1185">Reference proteome</keyword>
<organism evidence="2 3">
    <name type="scientific">Lophiostoma macrostomum CBS 122681</name>
    <dbReference type="NCBI Taxonomy" id="1314788"/>
    <lineage>
        <taxon>Eukaryota</taxon>
        <taxon>Fungi</taxon>
        <taxon>Dikarya</taxon>
        <taxon>Ascomycota</taxon>
        <taxon>Pezizomycotina</taxon>
        <taxon>Dothideomycetes</taxon>
        <taxon>Pleosporomycetidae</taxon>
        <taxon>Pleosporales</taxon>
        <taxon>Lophiostomataceae</taxon>
        <taxon>Lophiostoma</taxon>
    </lineage>
</organism>
<protein>
    <submittedName>
        <fullName evidence="2">Uncharacterized protein</fullName>
    </submittedName>
</protein>
<accession>A0A6A6TES6</accession>
<proteinExistence type="predicted"/>
<keyword evidence="1" id="KW-0732">Signal</keyword>
<reference evidence="2" key="1">
    <citation type="journal article" date="2020" name="Stud. Mycol.">
        <title>101 Dothideomycetes genomes: a test case for predicting lifestyles and emergence of pathogens.</title>
        <authorList>
            <person name="Haridas S."/>
            <person name="Albert R."/>
            <person name="Binder M."/>
            <person name="Bloem J."/>
            <person name="Labutti K."/>
            <person name="Salamov A."/>
            <person name="Andreopoulos B."/>
            <person name="Baker S."/>
            <person name="Barry K."/>
            <person name="Bills G."/>
            <person name="Bluhm B."/>
            <person name="Cannon C."/>
            <person name="Castanera R."/>
            <person name="Culley D."/>
            <person name="Daum C."/>
            <person name="Ezra D."/>
            <person name="Gonzalez J."/>
            <person name="Henrissat B."/>
            <person name="Kuo A."/>
            <person name="Liang C."/>
            <person name="Lipzen A."/>
            <person name="Lutzoni F."/>
            <person name="Magnuson J."/>
            <person name="Mondo S."/>
            <person name="Nolan M."/>
            <person name="Ohm R."/>
            <person name="Pangilinan J."/>
            <person name="Park H.-J."/>
            <person name="Ramirez L."/>
            <person name="Alfaro M."/>
            <person name="Sun H."/>
            <person name="Tritt A."/>
            <person name="Yoshinaga Y."/>
            <person name="Zwiers L.-H."/>
            <person name="Turgeon B."/>
            <person name="Goodwin S."/>
            <person name="Spatafora J."/>
            <person name="Crous P."/>
            <person name="Grigoriev I."/>
        </authorList>
    </citation>
    <scope>NUCLEOTIDE SEQUENCE</scope>
    <source>
        <strain evidence="2">CBS 122681</strain>
    </source>
</reference>
<feature type="chain" id="PRO_5025407924" evidence="1">
    <location>
        <begin position="20"/>
        <end position="116"/>
    </location>
</feature>